<accession>A0AA88DG48</accession>
<dbReference type="Proteomes" id="UP001187192">
    <property type="component" value="Unassembled WGS sequence"/>
</dbReference>
<dbReference type="PROSITE" id="PS51367">
    <property type="entry name" value="THAUMATIN_2"/>
    <property type="match status" value="1"/>
</dbReference>
<dbReference type="Pfam" id="PF00314">
    <property type="entry name" value="Thaumatin"/>
    <property type="match status" value="1"/>
</dbReference>
<gene>
    <name evidence="2" type="ORF">TIFTF001_024554</name>
</gene>
<dbReference type="Gene3D" id="2.60.110.10">
    <property type="entry name" value="Thaumatin"/>
    <property type="match status" value="1"/>
</dbReference>
<dbReference type="InterPro" id="IPR001938">
    <property type="entry name" value="Thaumatin"/>
</dbReference>
<keyword evidence="3" id="KW-1185">Reference proteome</keyword>
<dbReference type="EMBL" id="BTGU01000057">
    <property type="protein sequence ID" value="GMN55436.1"/>
    <property type="molecule type" value="Genomic_DNA"/>
</dbReference>
<dbReference type="SUPFAM" id="SSF49870">
    <property type="entry name" value="Osmotin, thaumatin-like protein"/>
    <property type="match status" value="1"/>
</dbReference>
<dbReference type="PANTHER" id="PTHR31048">
    <property type="entry name" value="OS03G0233200 PROTEIN"/>
    <property type="match status" value="1"/>
</dbReference>
<evidence type="ECO:0000313" key="2">
    <source>
        <dbReference type="EMBL" id="GMN55436.1"/>
    </source>
</evidence>
<sequence>MDSLRHNRLRPDLGPDQVRFGLDGSGKCQSGDCDGRLECQANCRAPNTLAQYSINQTSYDVFYISVVEGFNIPMQFSSAGWSAMSLNCVEESKCAGDVNGVYPMELRDPEGCNNPCTVFGNSQFCCTSGMSICQPIDELFEVF</sequence>
<comment type="similarity">
    <text evidence="1">Belongs to the thaumatin family.</text>
</comment>
<name>A0AA88DG48_FICCA</name>
<dbReference type="SMART" id="SM00205">
    <property type="entry name" value="THN"/>
    <property type="match status" value="1"/>
</dbReference>
<comment type="caution">
    <text evidence="2">The sequence shown here is derived from an EMBL/GenBank/DDBJ whole genome shotgun (WGS) entry which is preliminary data.</text>
</comment>
<dbReference type="AlphaFoldDB" id="A0AA88DG48"/>
<organism evidence="2 3">
    <name type="scientific">Ficus carica</name>
    <name type="common">Common fig</name>
    <dbReference type="NCBI Taxonomy" id="3494"/>
    <lineage>
        <taxon>Eukaryota</taxon>
        <taxon>Viridiplantae</taxon>
        <taxon>Streptophyta</taxon>
        <taxon>Embryophyta</taxon>
        <taxon>Tracheophyta</taxon>
        <taxon>Spermatophyta</taxon>
        <taxon>Magnoliopsida</taxon>
        <taxon>eudicotyledons</taxon>
        <taxon>Gunneridae</taxon>
        <taxon>Pentapetalae</taxon>
        <taxon>rosids</taxon>
        <taxon>fabids</taxon>
        <taxon>Rosales</taxon>
        <taxon>Moraceae</taxon>
        <taxon>Ficeae</taxon>
        <taxon>Ficus</taxon>
    </lineage>
</organism>
<reference evidence="2" key="1">
    <citation type="submission" date="2023-07" db="EMBL/GenBank/DDBJ databases">
        <title>draft genome sequence of fig (Ficus carica).</title>
        <authorList>
            <person name="Takahashi T."/>
            <person name="Nishimura K."/>
        </authorList>
    </citation>
    <scope>NUCLEOTIDE SEQUENCE</scope>
</reference>
<dbReference type="InterPro" id="IPR037176">
    <property type="entry name" value="Osmotin/thaumatin-like_sf"/>
</dbReference>
<protein>
    <recommendedName>
        <fullName evidence="4">Thaumatin-like protein</fullName>
    </recommendedName>
</protein>
<evidence type="ECO:0008006" key="4">
    <source>
        <dbReference type="Google" id="ProtNLM"/>
    </source>
</evidence>
<evidence type="ECO:0000313" key="3">
    <source>
        <dbReference type="Proteomes" id="UP001187192"/>
    </source>
</evidence>
<dbReference type="PRINTS" id="PR00347">
    <property type="entry name" value="THAUMATIN"/>
</dbReference>
<evidence type="ECO:0000256" key="1">
    <source>
        <dbReference type="ARBA" id="ARBA00010607"/>
    </source>
</evidence>
<proteinExistence type="inferred from homology"/>
<dbReference type="Gramene" id="FCD_00018540-RA">
    <property type="protein sequence ID" value="FCD_00018540-RA:cds"/>
    <property type="gene ID" value="FCD_00018540"/>
</dbReference>